<protein>
    <submittedName>
        <fullName evidence="1">Uncharacterized protein</fullName>
    </submittedName>
</protein>
<proteinExistence type="predicted"/>
<dbReference type="Proteomes" id="UP000077115">
    <property type="component" value="Unassembled WGS sequence"/>
</dbReference>
<evidence type="ECO:0000313" key="1">
    <source>
        <dbReference type="EMBL" id="OAJ39490.1"/>
    </source>
</evidence>
<dbReference type="AlphaFoldDB" id="A0A177WJ18"/>
<accession>A0A177WJ18</accession>
<dbReference type="VEuPathDB" id="FungiDB:BDEG_23329"/>
<dbReference type="EMBL" id="DS022303">
    <property type="protein sequence ID" value="OAJ39490.1"/>
    <property type="molecule type" value="Genomic_DNA"/>
</dbReference>
<evidence type="ECO:0000313" key="2">
    <source>
        <dbReference type="Proteomes" id="UP000077115"/>
    </source>
</evidence>
<dbReference type="PANTHER" id="PTHR33211">
    <property type="entry name" value="EXPRESSED PROTEIN"/>
    <property type="match status" value="1"/>
</dbReference>
<reference evidence="1 2" key="1">
    <citation type="submission" date="2006-10" db="EMBL/GenBank/DDBJ databases">
        <title>The Genome Sequence of Batrachochytrium dendrobatidis JEL423.</title>
        <authorList>
            <consortium name="The Broad Institute Genome Sequencing Platform"/>
            <person name="Birren B."/>
            <person name="Lander E."/>
            <person name="Galagan J."/>
            <person name="Cuomo C."/>
            <person name="Devon K."/>
            <person name="Jaffe D."/>
            <person name="Butler J."/>
            <person name="Alvarez P."/>
            <person name="Gnerre S."/>
            <person name="Grabherr M."/>
            <person name="Kleber M."/>
            <person name="Mauceli E."/>
            <person name="Brockman W."/>
            <person name="Young S."/>
            <person name="LaButti K."/>
            <person name="Sykes S."/>
            <person name="DeCaprio D."/>
            <person name="Crawford M."/>
            <person name="Koehrsen M."/>
            <person name="Engels R."/>
            <person name="Montgomery P."/>
            <person name="Pearson M."/>
            <person name="Howarth C."/>
            <person name="Larson L."/>
            <person name="White J."/>
            <person name="O'Leary S."/>
            <person name="Kodira C."/>
            <person name="Zeng Q."/>
            <person name="Yandava C."/>
            <person name="Alvarado L."/>
            <person name="Longcore J."/>
            <person name="James T."/>
        </authorList>
    </citation>
    <scope>NUCLEOTIDE SEQUENCE [LARGE SCALE GENOMIC DNA]</scope>
    <source>
        <strain evidence="1 2">JEL423</strain>
    </source>
</reference>
<organism evidence="1 2">
    <name type="scientific">Batrachochytrium dendrobatidis (strain JEL423)</name>
    <dbReference type="NCBI Taxonomy" id="403673"/>
    <lineage>
        <taxon>Eukaryota</taxon>
        <taxon>Fungi</taxon>
        <taxon>Fungi incertae sedis</taxon>
        <taxon>Chytridiomycota</taxon>
        <taxon>Chytridiomycota incertae sedis</taxon>
        <taxon>Chytridiomycetes</taxon>
        <taxon>Rhizophydiales</taxon>
        <taxon>Rhizophydiales incertae sedis</taxon>
        <taxon>Batrachochytrium</taxon>
    </lineage>
</organism>
<dbReference type="PANTHER" id="PTHR33211:SF107">
    <property type="entry name" value="NON-SPECIFIC SERINE_THREONINE PROTEIN KINASE"/>
    <property type="match status" value="1"/>
</dbReference>
<dbReference type="OrthoDB" id="19885at2759"/>
<dbReference type="eggNOG" id="ENOG502SBJX">
    <property type="taxonomic scope" value="Eukaryota"/>
</dbReference>
<name>A0A177WJ18_BATDL</name>
<sequence length="262" mass="29419">MENKVFYIKYLDNQSVKIKTHFDGELERKTPIYSVLKLIAAYKTATTPLLDAIPVDELTLHYVVNGPAIAWNEPLASIQHPVGFYGHSLIIKSRSGVNVVKFSNPNQIPMSAIDLLEWLSGSNNSFTVDLADKQVLSQQQTNLNQKVVFPLAGREKSLQHIASCFMATYRHRSNIDRNLRPVPVCTECSITVLDMTETQGKRLSASFLLEMTRTHMAKLTSSLESNVHFPGDCSIRFSRRNTCLMIGCVESHQRTEASSQCN</sequence>
<reference evidence="1 2" key="2">
    <citation type="submission" date="2016-05" db="EMBL/GenBank/DDBJ databases">
        <title>Lineage-specific infection strategies underlie the spectrum of fungal disease in amphibians.</title>
        <authorList>
            <person name="Cuomo C.A."/>
            <person name="Farrer R.A."/>
            <person name="James T."/>
            <person name="Longcore J."/>
            <person name="Birren B."/>
        </authorList>
    </citation>
    <scope>NUCLEOTIDE SEQUENCE [LARGE SCALE GENOMIC DNA]</scope>
    <source>
        <strain evidence="1 2">JEL423</strain>
    </source>
</reference>
<gene>
    <name evidence="1" type="ORF">BDEG_23329</name>
</gene>